<reference evidence="7 8" key="1">
    <citation type="submission" date="2017-07" db="EMBL/GenBank/DDBJ databases">
        <title>Recovery of genomes from metagenomes via a dereplication, aggregation, and scoring strategy.</title>
        <authorList>
            <person name="Sieber C.M."/>
            <person name="Probst A.J."/>
            <person name="Sharrar A."/>
            <person name="Thomas B.C."/>
            <person name="Hess M."/>
            <person name="Tringe S.G."/>
            <person name="Banfield J.F."/>
        </authorList>
    </citation>
    <scope>NUCLEOTIDE SEQUENCE [LARGE SCALE GENOMIC DNA]</scope>
    <source>
        <strain evidence="7">JGI_Cruoil_03_44_89</strain>
    </source>
</reference>
<gene>
    <name evidence="6" type="primary">mreB</name>
    <name evidence="7" type="ORF">CH333_03550</name>
</gene>
<dbReference type="NCBIfam" id="TIGR00904">
    <property type="entry name" value="mreB"/>
    <property type="match status" value="1"/>
</dbReference>
<evidence type="ECO:0000256" key="4">
    <source>
        <dbReference type="ARBA" id="ARBA00022960"/>
    </source>
</evidence>
<dbReference type="EMBL" id="NOZQ01000070">
    <property type="protein sequence ID" value="OYD16349.1"/>
    <property type="molecule type" value="Genomic_DNA"/>
</dbReference>
<feature type="binding site" evidence="6">
    <location>
        <begin position="207"/>
        <end position="210"/>
    </location>
    <ligand>
        <name>ATP</name>
        <dbReference type="ChEBI" id="CHEBI:30616"/>
    </ligand>
</feature>
<comment type="function">
    <text evidence="6">Forms membrane-associated dynamic filaments that are essential for cell shape determination. Acts by regulating cell wall synthesis and cell elongation, and thus cell shape. A feedback loop between cell geometry and MreB localization may maintain elongated cell shape by targeting cell wall growth to regions of negative cell wall curvature.</text>
</comment>
<dbReference type="GO" id="GO:0005524">
    <property type="term" value="F:ATP binding"/>
    <property type="evidence" value="ECO:0007669"/>
    <property type="project" value="UniProtKB-KW"/>
</dbReference>
<comment type="subunit">
    <text evidence="6">Forms polymers.</text>
</comment>
<comment type="subcellular location">
    <subcellularLocation>
        <location evidence="6">Cytoplasm</location>
    </subcellularLocation>
    <text evidence="6">Membrane-associated.</text>
</comment>
<dbReference type="InterPro" id="IPR056546">
    <property type="entry name" value="MreB_MamK-like"/>
</dbReference>
<dbReference type="SMART" id="SM00268">
    <property type="entry name" value="ACTIN"/>
    <property type="match status" value="1"/>
</dbReference>
<feature type="binding site" evidence="6">
    <location>
        <begin position="159"/>
        <end position="161"/>
    </location>
    <ligand>
        <name>ATP</name>
        <dbReference type="ChEBI" id="CHEBI:30616"/>
    </ligand>
</feature>
<keyword evidence="4 6" id="KW-0133">Cell shape</keyword>
<dbReference type="InterPro" id="IPR043129">
    <property type="entry name" value="ATPase_NBD"/>
</dbReference>
<dbReference type="SUPFAM" id="SSF53067">
    <property type="entry name" value="Actin-like ATPase domain"/>
    <property type="match status" value="2"/>
</dbReference>
<dbReference type="GO" id="GO:0008360">
    <property type="term" value="P:regulation of cell shape"/>
    <property type="evidence" value="ECO:0007669"/>
    <property type="project" value="UniProtKB-UniRule"/>
</dbReference>
<dbReference type="InterPro" id="IPR004753">
    <property type="entry name" value="MreB"/>
</dbReference>
<evidence type="ECO:0000256" key="5">
    <source>
        <dbReference type="ARBA" id="ARBA00023458"/>
    </source>
</evidence>
<comment type="caution">
    <text evidence="7">The sequence shown here is derived from an EMBL/GenBank/DDBJ whole genome shotgun (WGS) entry which is preliminary data.</text>
</comment>
<evidence type="ECO:0000256" key="6">
    <source>
        <dbReference type="HAMAP-Rule" id="MF_02207"/>
    </source>
</evidence>
<dbReference type="AlphaFoldDB" id="A0A235BW62"/>
<dbReference type="Gene3D" id="3.30.420.40">
    <property type="match status" value="3"/>
</dbReference>
<sequence>MKWFIGNDIGIDLGTATTLIYIKGKGIVLNEPTVVAIEKSTKKSIAIGLEAKRMLGRTPESISAIRPMKDGVIADFEMVEELIRVLLSKVQARRLFIRPRVVVSVPSGITAVERRAVRDSIEHAGAREVYLVSEPLAAAIGVGLPIEAPSGNMVIDIGGGTTEIAVIALSGIVTNVSVRVAGDEMNDAIVQYLKKRYNLLIGESTAEEVKITIGSALPSSAEEETQVKGIDLVAGLPRIVKVNSEETRSALHEPLGRIITAVRDSLEKTPPELASDIVESGIVMTGGGSLLRGIPEIISKETGLPVKLAENPVECVVKGTGKILDSFEHYYKILSKGGRER</sequence>
<protein>
    <recommendedName>
        <fullName evidence="6">Cell shape-determining protein MreB</fullName>
    </recommendedName>
</protein>
<organism evidence="7 8">
    <name type="scientific">candidate division WOR-3 bacterium JGI_Cruoil_03_44_89</name>
    <dbReference type="NCBI Taxonomy" id="1973748"/>
    <lineage>
        <taxon>Bacteria</taxon>
        <taxon>Bacteria division WOR-3</taxon>
    </lineage>
</organism>
<dbReference type="Pfam" id="PF06723">
    <property type="entry name" value="MreB_Mbl"/>
    <property type="match status" value="1"/>
</dbReference>
<dbReference type="GO" id="GO:0005737">
    <property type="term" value="C:cytoplasm"/>
    <property type="evidence" value="ECO:0007669"/>
    <property type="project" value="UniProtKB-SubCell"/>
</dbReference>
<name>A0A235BW62_UNCW3</name>
<dbReference type="NCBIfam" id="NF010539">
    <property type="entry name" value="PRK13927.1"/>
    <property type="match status" value="1"/>
</dbReference>
<keyword evidence="1 6" id="KW-0963">Cytoplasm</keyword>
<keyword evidence="3 6" id="KW-0067">ATP-binding</keyword>
<comment type="similarity">
    <text evidence="5 6">Belongs to the FtsA/MreB family.</text>
</comment>
<dbReference type="PANTHER" id="PTHR42749">
    <property type="entry name" value="CELL SHAPE-DETERMINING PROTEIN MREB"/>
    <property type="match status" value="1"/>
</dbReference>
<accession>A0A235BW62</accession>
<dbReference type="GO" id="GO:0000902">
    <property type="term" value="P:cell morphogenesis"/>
    <property type="evidence" value="ECO:0007669"/>
    <property type="project" value="InterPro"/>
</dbReference>
<evidence type="ECO:0000256" key="1">
    <source>
        <dbReference type="ARBA" id="ARBA00022490"/>
    </source>
</evidence>
<evidence type="ECO:0000256" key="2">
    <source>
        <dbReference type="ARBA" id="ARBA00022741"/>
    </source>
</evidence>
<evidence type="ECO:0000313" key="7">
    <source>
        <dbReference type="EMBL" id="OYD16349.1"/>
    </source>
</evidence>
<dbReference type="PRINTS" id="PR01652">
    <property type="entry name" value="SHAPEPROTEIN"/>
</dbReference>
<dbReference type="CDD" id="cd10225">
    <property type="entry name" value="ASKHA_NBD_MreB-like"/>
    <property type="match status" value="1"/>
</dbReference>
<feature type="binding site" evidence="6">
    <location>
        <begin position="287"/>
        <end position="290"/>
    </location>
    <ligand>
        <name>ATP</name>
        <dbReference type="ChEBI" id="CHEBI:30616"/>
    </ligand>
</feature>
<dbReference type="InterPro" id="IPR004000">
    <property type="entry name" value="Actin"/>
</dbReference>
<evidence type="ECO:0000256" key="3">
    <source>
        <dbReference type="ARBA" id="ARBA00022840"/>
    </source>
</evidence>
<dbReference type="HAMAP" id="MF_02207">
    <property type="entry name" value="MreB"/>
    <property type="match status" value="1"/>
</dbReference>
<proteinExistence type="inferred from homology"/>
<dbReference type="PANTHER" id="PTHR42749:SF1">
    <property type="entry name" value="CELL SHAPE-DETERMINING PROTEIN MREB"/>
    <property type="match status" value="1"/>
</dbReference>
<dbReference type="Proteomes" id="UP000215215">
    <property type="component" value="Unassembled WGS sequence"/>
</dbReference>
<keyword evidence="2 6" id="KW-0547">Nucleotide-binding</keyword>
<evidence type="ECO:0000313" key="8">
    <source>
        <dbReference type="Proteomes" id="UP000215215"/>
    </source>
</evidence>
<comment type="caution">
    <text evidence="6">Lacks conserved residue(s) required for the propagation of feature annotation.</text>
</comment>